<dbReference type="AlphaFoldDB" id="A0AAU7JEN5"/>
<comment type="subcellular location">
    <subcellularLocation>
        <location evidence="1">Cell inner membrane</location>
        <topology evidence="1">Peripheral membrane protein</topology>
    </subcellularLocation>
</comment>
<dbReference type="InterPro" id="IPR050388">
    <property type="entry name" value="ABC_Ni/Peptide_Import"/>
</dbReference>
<keyword evidence="5" id="KW-0547">Nucleotide-binding</keyword>
<dbReference type="InterPro" id="IPR013563">
    <property type="entry name" value="Oligopep_ABC_C"/>
</dbReference>
<dbReference type="Pfam" id="PF00005">
    <property type="entry name" value="ABC_tran"/>
    <property type="match status" value="1"/>
</dbReference>
<evidence type="ECO:0000256" key="1">
    <source>
        <dbReference type="ARBA" id="ARBA00004417"/>
    </source>
</evidence>
<comment type="similarity">
    <text evidence="2">Belongs to the ABC transporter superfamily.</text>
</comment>
<proteinExistence type="inferred from homology"/>
<keyword evidence="4" id="KW-1003">Cell membrane</keyword>
<keyword evidence="7" id="KW-0472">Membrane</keyword>
<dbReference type="GO" id="GO:0016887">
    <property type="term" value="F:ATP hydrolysis activity"/>
    <property type="evidence" value="ECO:0007669"/>
    <property type="project" value="InterPro"/>
</dbReference>
<dbReference type="PROSITE" id="PS00211">
    <property type="entry name" value="ABC_TRANSPORTER_1"/>
    <property type="match status" value="1"/>
</dbReference>
<name>A0AAU7JEN5_9HYPH</name>
<dbReference type="Pfam" id="PF08352">
    <property type="entry name" value="oligo_HPY"/>
    <property type="match status" value="1"/>
</dbReference>
<dbReference type="GO" id="GO:0005524">
    <property type="term" value="F:ATP binding"/>
    <property type="evidence" value="ECO:0007669"/>
    <property type="project" value="UniProtKB-KW"/>
</dbReference>
<dbReference type="InterPro" id="IPR003439">
    <property type="entry name" value="ABC_transporter-like_ATP-bd"/>
</dbReference>
<dbReference type="GO" id="GO:0055085">
    <property type="term" value="P:transmembrane transport"/>
    <property type="evidence" value="ECO:0007669"/>
    <property type="project" value="UniProtKB-ARBA"/>
</dbReference>
<dbReference type="CDD" id="cd03257">
    <property type="entry name" value="ABC_NikE_OppD_transporters"/>
    <property type="match status" value="1"/>
</dbReference>
<dbReference type="GO" id="GO:0015833">
    <property type="term" value="P:peptide transport"/>
    <property type="evidence" value="ECO:0007669"/>
    <property type="project" value="InterPro"/>
</dbReference>
<dbReference type="GO" id="GO:0005886">
    <property type="term" value="C:plasma membrane"/>
    <property type="evidence" value="ECO:0007669"/>
    <property type="project" value="UniProtKB-SubCell"/>
</dbReference>
<evidence type="ECO:0000256" key="4">
    <source>
        <dbReference type="ARBA" id="ARBA00022475"/>
    </source>
</evidence>
<reference evidence="9" key="1">
    <citation type="submission" date="2024-05" db="EMBL/GenBank/DDBJ databases">
        <authorList>
            <person name="Kim S."/>
            <person name="Heo J."/>
            <person name="Choi H."/>
            <person name="Choi Y."/>
            <person name="Kwon S.-W."/>
            <person name="Kim Y."/>
        </authorList>
    </citation>
    <scope>NUCLEOTIDE SEQUENCE</scope>
    <source>
        <strain evidence="9">KACC 23698</strain>
    </source>
</reference>
<evidence type="ECO:0000256" key="5">
    <source>
        <dbReference type="ARBA" id="ARBA00022741"/>
    </source>
</evidence>
<dbReference type="Gene3D" id="3.40.50.300">
    <property type="entry name" value="P-loop containing nucleotide triphosphate hydrolases"/>
    <property type="match status" value="1"/>
</dbReference>
<evidence type="ECO:0000256" key="2">
    <source>
        <dbReference type="ARBA" id="ARBA00005417"/>
    </source>
</evidence>
<dbReference type="SMART" id="SM00382">
    <property type="entry name" value="AAA"/>
    <property type="match status" value="1"/>
</dbReference>
<evidence type="ECO:0000256" key="6">
    <source>
        <dbReference type="ARBA" id="ARBA00022840"/>
    </source>
</evidence>
<dbReference type="InterPro" id="IPR027417">
    <property type="entry name" value="P-loop_NTPase"/>
</dbReference>
<dbReference type="InterPro" id="IPR003593">
    <property type="entry name" value="AAA+_ATPase"/>
</dbReference>
<dbReference type="FunFam" id="3.40.50.300:FF:000016">
    <property type="entry name" value="Oligopeptide ABC transporter ATP-binding component"/>
    <property type="match status" value="1"/>
</dbReference>
<gene>
    <name evidence="9" type="ORF">ABEG18_23000</name>
</gene>
<dbReference type="NCBIfam" id="TIGR01727">
    <property type="entry name" value="oligo_HPY"/>
    <property type="match status" value="1"/>
</dbReference>
<dbReference type="PROSITE" id="PS50893">
    <property type="entry name" value="ABC_TRANSPORTER_2"/>
    <property type="match status" value="1"/>
</dbReference>
<evidence type="ECO:0000259" key="8">
    <source>
        <dbReference type="PROSITE" id="PS50893"/>
    </source>
</evidence>
<dbReference type="PANTHER" id="PTHR43297">
    <property type="entry name" value="OLIGOPEPTIDE TRANSPORT ATP-BINDING PROTEIN APPD"/>
    <property type="match status" value="1"/>
</dbReference>
<keyword evidence="6 9" id="KW-0067">ATP-binding</keyword>
<dbReference type="PANTHER" id="PTHR43297:SF2">
    <property type="entry name" value="DIPEPTIDE TRANSPORT ATP-BINDING PROTEIN DPPD"/>
    <property type="match status" value="1"/>
</dbReference>
<accession>A0AAU7JEN5</accession>
<dbReference type="EMBL" id="CP157484">
    <property type="protein sequence ID" value="XBO38534.1"/>
    <property type="molecule type" value="Genomic_DNA"/>
</dbReference>
<dbReference type="InterPro" id="IPR017871">
    <property type="entry name" value="ABC_transporter-like_CS"/>
</dbReference>
<organism evidence="9">
    <name type="scientific">Alsobacter sp. KACC 23698</name>
    <dbReference type="NCBI Taxonomy" id="3149229"/>
    <lineage>
        <taxon>Bacteria</taxon>
        <taxon>Pseudomonadati</taxon>
        <taxon>Pseudomonadota</taxon>
        <taxon>Alphaproteobacteria</taxon>
        <taxon>Hyphomicrobiales</taxon>
        <taxon>Alsobacteraceae</taxon>
        <taxon>Alsobacter</taxon>
    </lineage>
</organism>
<sequence>MTAALSLDAAGTADDPAPLLAIEDLGIEIGGVAVVDGVTLRLRAGRVLALVGESGSGKSLTALAVLGLLPGVARRTSGRILLEGRDLTAMDEDGLARVRGDLASVVFQEPVASLNPLLRVGDQVAEALRLHRGLSGRQAWAEAVAMLSTVGIPDAARRAEAYPFELSGGMCQRVMIAAALVCRPRLLIADEPTTALDVTIQAQILALMQRLRAEAGTTILLITHDMGVVADMADDVAVMYGGRIVESGRVEELFADPAHPYTRLLLATIPRLDGARKETLRTIEGVVPSPQDWPDGCRFRSRCPLAAPQCAQVPPLVPVREGGERRAACWRVGEAGSLA</sequence>
<dbReference type="RefSeq" id="WP_406855372.1">
    <property type="nucleotide sequence ID" value="NZ_CP157484.1"/>
</dbReference>
<keyword evidence="3" id="KW-0813">Transport</keyword>
<feature type="domain" description="ABC transporter" evidence="8">
    <location>
        <begin position="20"/>
        <end position="266"/>
    </location>
</feature>
<dbReference type="SUPFAM" id="SSF52540">
    <property type="entry name" value="P-loop containing nucleoside triphosphate hydrolases"/>
    <property type="match status" value="1"/>
</dbReference>
<evidence type="ECO:0000256" key="3">
    <source>
        <dbReference type="ARBA" id="ARBA00022448"/>
    </source>
</evidence>
<evidence type="ECO:0000256" key="7">
    <source>
        <dbReference type="ARBA" id="ARBA00023136"/>
    </source>
</evidence>
<evidence type="ECO:0000313" key="9">
    <source>
        <dbReference type="EMBL" id="XBO38534.1"/>
    </source>
</evidence>
<protein>
    <submittedName>
        <fullName evidence="9">ABC transporter ATP-binding protein</fullName>
    </submittedName>
</protein>